<evidence type="ECO:0000256" key="3">
    <source>
        <dbReference type="ARBA" id="ARBA00022679"/>
    </source>
</evidence>
<dbReference type="SUPFAM" id="SSF47384">
    <property type="entry name" value="Homodimeric domain of signal transducing histidine kinase"/>
    <property type="match status" value="1"/>
</dbReference>
<evidence type="ECO:0000256" key="5">
    <source>
        <dbReference type="ARBA" id="ARBA00023012"/>
    </source>
</evidence>
<dbReference type="InterPro" id="IPR050351">
    <property type="entry name" value="BphY/WalK/GraS-like"/>
</dbReference>
<dbReference type="Pfam" id="PF00512">
    <property type="entry name" value="HisKA"/>
    <property type="match status" value="1"/>
</dbReference>
<name>A0A1I2CQ33_9GAMM</name>
<dbReference type="InterPro" id="IPR000014">
    <property type="entry name" value="PAS"/>
</dbReference>
<dbReference type="EMBL" id="FONH01000003">
    <property type="protein sequence ID" value="SFE70272.1"/>
    <property type="molecule type" value="Genomic_DNA"/>
</dbReference>
<evidence type="ECO:0000256" key="2">
    <source>
        <dbReference type="ARBA" id="ARBA00012438"/>
    </source>
</evidence>
<dbReference type="PROSITE" id="PS50112">
    <property type="entry name" value="PAS"/>
    <property type="match status" value="1"/>
</dbReference>
<accession>A0A1I2CQ33</accession>
<dbReference type="STRING" id="500610.SAMN02799615_01569"/>
<dbReference type="GO" id="GO:0016020">
    <property type="term" value="C:membrane"/>
    <property type="evidence" value="ECO:0007669"/>
    <property type="project" value="UniProtKB-SubCell"/>
</dbReference>
<dbReference type="Gene3D" id="3.30.450.20">
    <property type="entry name" value="PAS domain"/>
    <property type="match status" value="1"/>
</dbReference>
<proteinExistence type="predicted"/>
<dbReference type="EC" id="2.7.13.3" evidence="2"/>
<sequence length="564" mass="60376">MAWIGARPRSANELSALAFASAVEAPEGWFVHAALGMVLLGVGAMAWSLRRHAREQASARRRREAGSDRYEAIFHAMPFPAFCKDASGGYLAVNRAYEDAFGIEAQRLIGRDLAQTRHLDLDCERMHAAHLQVIRSATSASDDLILSDARHGARAFRLWLIAMGPRLDGVALLGIVVAADRPPRPAETACVPSRTVLDHALLSAVSHDVRTPLTGIMGALELLGYAELTTRQRALVSGAENASRALQDILDDLLALARLETEGTVRPDQPIDLRGLLAGLLAKHGTGGGVLDLDERLAPRLMGDGHALRRALGKLLVHYFSLGLGRAPRWDVRVLAQGAQWQSIELVLAPLPATAAQAEASAPASHGNQLAWIAACKLCESMGFSLREQGSGGTGPRFVMHGSLPLAADETRHETGGGAQSLEVAELARLAQEDAGHVARRLADVFGDDAGAIADYLHLVRNEEQRLQANLDAGDTSRLREAAHYLSGMGSFFGAQRLASMATALELGRGRDEVIERAEALRTYLTCFIESLHGNTCEATAITNNTMVISDVSHGKVSSAALEL</sequence>
<dbReference type="InterPro" id="IPR036641">
    <property type="entry name" value="HPT_dom_sf"/>
</dbReference>
<comment type="catalytic activity">
    <reaction evidence="1">
        <text>ATP + protein L-histidine = ADP + protein N-phospho-L-histidine.</text>
        <dbReference type="EC" id="2.7.13.3"/>
    </reaction>
</comment>
<dbReference type="NCBIfam" id="TIGR00229">
    <property type="entry name" value="sensory_box"/>
    <property type="match status" value="1"/>
</dbReference>
<keyword evidence="4" id="KW-0418">Kinase</keyword>
<keyword evidence="6" id="KW-0472">Membrane</keyword>
<dbReference type="SUPFAM" id="SSF47226">
    <property type="entry name" value="Histidine-containing phosphotransfer domain, HPT domain"/>
    <property type="match status" value="1"/>
</dbReference>
<dbReference type="Pfam" id="PF01627">
    <property type="entry name" value="Hpt"/>
    <property type="match status" value="1"/>
</dbReference>
<dbReference type="Gene3D" id="1.10.287.130">
    <property type="match status" value="1"/>
</dbReference>
<protein>
    <recommendedName>
        <fullName evidence="2">histidine kinase</fullName>
        <ecNumber evidence="2">2.7.13.3</ecNumber>
    </recommendedName>
</protein>
<dbReference type="Pfam" id="PF00989">
    <property type="entry name" value="PAS"/>
    <property type="match status" value="1"/>
</dbReference>
<dbReference type="Proteomes" id="UP000199477">
    <property type="component" value="Unassembled WGS sequence"/>
</dbReference>
<dbReference type="SMART" id="SM00388">
    <property type="entry name" value="HisKA"/>
    <property type="match status" value="1"/>
</dbReference>
<dbReference type="InterPro" id="IPR003661">
    <property type="entry name" value="HisK_dim/P_dom"/>
</dbReference>
<gene>
    <name evidence="8" type="ORF">SAMN02799615_01569</name>
</gene>
<dbReference type="InterPro" id="IPR035965">
    <property type="entry name" value="PAS-like_dom_sf"/>
</dbReference>
<dbReference type="PANTHER" id="PTHR42878:SF13">
    <property type="entry name" value="HISTIDINE KINASE"/>
    <property type="match status" value="1"/>
</dbReference>
<dbReference type="InterPro" id="IPR008207">
    <property type="entry name" value="Sig_transdc_His_kin_Hpt_dom"/>
</dbReference>
<dbReference type="GO" id="GO:0000156">
    <property type="term" value="F:phosphorelay response regulator activity"/>
    <property type="evidence" value="ECO:0007669"/>
    <property type="project" value="TreeGrafter"/>
</dbReference>
<dbReference type="GO" id="GO:0007234">
    <property type="term" value="P:osmosensory signaling via phosphorelay pathway"/>
    <property type="evidence" value="ECO:0007669"/>
    <property type="project" value="TreeGrafter"/>
</dbReference>
<dbReference type="InterPro" id="IPR036097">
    <property type="entry name" value="HisK_dim/P_sf"/>
</dbReference>
<dbReference type="SMART" id="SM00091">
    <property type="entry name" value="PAS"/>
    <property type="match status" value="1"/>
</dbReference>
<reference evidence="9" key="1">
    <citation type="submission" date="2016-10" db="EMBL/GenBank/DDBJ databases">
        <authorList>
            <person name="Varghese N."/>
            <person name="Submissions S."/>
        </authorList>
    </citation>
    <scope>NUCLEOTIDE SEQUENCE [LARGE SCALE GENOMIC DNA]</scope>
    <source>
        <strain evidence="9">UNC178MFTsu3.1</strain>
    </source>
</reference>
<dbReference type="GO" id="GO:0000155">
    <property type="term" value="F:phosphorelay sensor kinase activity"/>
    <property type="evidence" value="ECO:0007669"/>
    <property type="project" value="InterPro"/>
</dbReference>
<dbReference type="AlphaFoldDB" id="A0A1I2CQ33"/>
<dbReference type="GO" id="GO:0030295">
    <property type="term" value="F:protein kinase activator activity"/>
    <property type="evidence" value="ECO:0007669"/>
    <property type="project" value="TreeGrafter"/>
</dbReference>
<dbReference type="GO" id="GO:0006355">
    <property type="term" value="P:regulation of DNA-templated transcription"/>
    <property type="evidence" value="ECO:0007669"/>
    <property type="project" value="InterPro"/>
</dbReference>
<feature type="domain" description="PAS" evidence="7">
    <location>
        <begin position="66"/>
        <end position="113"/>
    </location>
</feature>
<dbReference type="InterPro" id="IPR013767">
    <property type="entry name" value="PAS_fold"/>
</dbReference>
<dbReference type="PANTHER" id="PTHR42878">
    <property type="entry name" value="TWO-COMPONENT HISTIDINE KINASE"/>
    <property type="match status" value="1"/>
</dbReference>
<keyword evidence="9" id="KW-1185">Reference proteome</keyword>
<keyword evidence="5" id="KW-0902">Two-component regulatory system</keyword>
<evidence type="ECO:0000256" key="1">
    <source>
        <dbReference type="ARBA" id="ARBA00000085"/>
    </source>
</evidence>
<dbReference type="CDD" id="cd00082">
    <property type="entry name" value="HisKA"/>
    <property type="match status" value="1"/>
</dbReference>
<dbReference type="Gene3D" id="1.20.120.160">
    <property type="entry name" value="HPT domain"/>
    <property type="match status" value="1"/>
</dbReference>
<keyword evidence="3" id="KW-0808">Transferase</keyword>
<evidence type="ECO:0000259" key="7">
    <source>
        <dbReference type="PROSITE" id="PS50112"/>
    </source>
</evidence>
<evidence type="ECO:0000256" key="6">
    <source>
        <dbReference type="ARBA" id="ARBA00023136"/>
    </source>
</evidence>
<dbReference type="SUPFAM" id="SSF55785">
    <property type="entry name" value="PYP-like sensor domain (PAS domain)"/>
    <property type="match status" value="1"/>
</dbReference>
<evidence type="ECO:0000313" key="8">
    <source>
        <dbReference type="EMBL" id="SFE70272.1"/>
    </source>
</evidence>
<evidence type="ECO:0000256" key="4">
    <source>
        <dbReference type="ARBA" id="ARBA00022777"/>
    </source>
</evidence>
<organism evidence="8 9">
    <name type="scientific">Dyella marensis</name>
    <dbReference type="NCBI Taxonomy" id="500610"/>
    <lineage>
        <taxon>Bacteria</taxon>
        <taxon>Pseudomonadati</taxon>
        <taxon>Pseudomonadota</taxon>
        <taxon>Gammaproteobacteria</taxon>
        <taxon>Lysobacterales</taxon>
        <taxon>Rhodanobacteraceae</taxon>
        <taxon>Dyella</taxon>
    </lineage>
</organism>
<evidence type="ECO:0000313" key="9">
    <source>
        <dbReference type="Proteomes" id="UP000199477"/>
    </source>
</evidence>